<dbReference type="PANTHER" id="PTHR33232">
    <property type="entry name" value="PROTEIN SIEVE ELEMENT OCCLUSION B-LIKE"/>
    <property type="match status" value="1"/>
</dbReference>
<evidence type="ECO:0000259" key="1">
    <source>
        <dbReference type="Pfam" id="PF14576"/>
    </source>
</evidence>
<dbReference type="AlphaFoldDB" id="A0A498I5S4"/>
<dbReference type="Proteomes" id="UP000290289">
    <property type="component" value="Chromosome 13"/>
</dbReference>
<gene>
    <name evidence="2" type="ORF">DVH24_001767</name>
</gene>
<dbReference type="InterPro" id="IPR027942">
    <property type="entry name" value="SEO_N"/>
</dbReference>
<evidence type="ECO:0000313" key="3">
    <source>
        <dbReference type="Proteomes" id="UP000290289"/>
    </source>
</evidence>
<protein>
    <recommendedName>
        <fullName evidence="1">Sieve element occlusion N-terminal domain-containing protein</fullName>
    </recommendedName>
</protein>
<sequence length="201" mass="22885">MLKGLNWAARTKLCRLGLWRSIWAHGPSFPKYDEDIKLTTLRLLVNDLFRAYSQVILSPLAPLQQIVARLDELKMINGQKLTRMGKLINEISYEGSSDEIAVESRTLETLGNLSKYSWALKALLVLADFALEYKESYQLGKSVAILKEVPDPNSKPTNLKKRQEAIIQLDSLMMGTLKVVKFIVAPRKIPFVIIVHRMYLV</sequence>
<name>A0A498I5S4_MALDO</name>
<keyword evidence="3" id="KW-1185">Reference proteome</keyword>
<dbReference type="PANTHER" id="PTHR33232:SF18">
    <property type="entry name" value="PROTEIN SIEVE ELEMENT OCCLUSION B-LIKE"/>
    <property type="match status" value="1"/>
</dbReference>
<dbReference type="GO" id="GO:0010088">
    <property type="term" value="P:phloem development"/>
    <property type="evidence" value="ECO:0007669"/>
    <property type="project" value="InterPro"/>
</dbReference>
<feature type="domain" description="Sieve element occlusion N-terminal" evidence="1">
    <location>
        <begin position="79"/>
        <end position="191"/>
    </location>
</feature>
<dbReference type="InterPro" id="IPR039299">
    <property type="entry name" value="SEOA"/>
</dbReference>
<accession>A0A498I5S4</accession>
<dbReference type="EMBL" id="RDQH01000339">
    <property type="protein sequence ID" value="RXH78249.1"/>
    <property type="molecule type" value="Genomic_DNA"/>
</dbReference>
<organism evidence="2 3">
    <name type="scientific">Malus domestica</name>
    <name type="common">Apple</name>
    <name type="synonym">Pyrus malus</name>
    <dbReference type="NCBI Taxonomy" id="3750"/>
    <lineage>
        <taxon>Eukaryota</taxon>
        <taxon>Viridiplantae</taxon>
        <taxon>Streptophyta</taxon>
        <taxon>Embryophyta</taxon>
        <taxon>Tracheophyta</taxon>
        <taxon>Spermatophyta</taxon>
        <taxon>Magnoliopsida</taxon>
        <taxon>eudicotyledons</taxon>
        <taxon>Gunneridae</taxon>
        <taxon>Pentapetalae</taxon>
        <taxon>rosids</taxon>
        <taxon>fabids</taxon>
        <taxon>Rosales</taxon>
        <taxon>Rosaceae</taxon>
        <taxon>Amygdaloideae</taxon>
        <taxon>Maleae</taxon>
        <taxon>Malus</taxon>
    </lineage>
</organism>
<dbReference type="STRING" id="3750.A0A498I5S4"/>
<reference evidence="2 3" key="1">
    <citation type="submission" date="2018-10" db="EMBL/GenBank/DDBJ databases">
        <title>A high-quality apple genome assembly.</title>
        <authorList>
            <person name="Hu J."/>
        </authorList>
    </citation>
    <scope>NUCLEOTIDE SEQUENCE [LARGE SCALE GENOMIC DNA]</scope>
    <source>
        <strain evidence="3">cv. HFTH1</strain>
        <tissue evidence="2">Young leaf</tissue>
    </source>
</reference>
<comment type="caution">
    <text evidence="2">The sequence shown here is derived from an EMBL/GenBank/DDBJ whole genome shotgun (WGS) entry which is preliminary data.</text>
</comment>
<evidence type="ECO:0000313" key="2">
    <source>
        <dbReference type="EMBL" id="RXH78249.1"/>
    </source>
</evidence>
<proteinExistence type="predicted"/>
<dbReference type="Pfam" id="PF14576">
    <property type="entry name" value="SEO_N"/>
    <property type="match status" value="1"/>
</dbReference>